<keyword evidence="4 9" id="KW-0812">Transmembrane</keyword>
<dbReference type="GO" id="GO:0005243">
    <property type="term" value="F:gap junction channel activity"/>
    <property type="evidence" value="ECO:0007669"/>
    <property type="project" value="TreeGrafter"/>
</dbReference>
<dbReference type="PRINTS" id="PR01262">
    <property type="entry name" value="INNEXIN"/>
</dbReference>
<evidence type="ECO:0000256" key="5">
    <source>
        <dbReference type="ARBA" id="ARBA00022989"/>
    </source>
</evidence>
<evidence type="ECO:0000256" key="3">
    <source>
        <dbReference type="ARBA" id="ARBA00022475"/>
    </source>
</evidence>
<keyword evidence="6" id="KW-0406">Ion transport</keyword>
<keyword evidence="7 9" id="KW-0472">Membrane</keyword>
<keyword evidence="8" id="KW-0407">Ion channel</keyword>
<dbReference type="PROSITE" id="PS51013">
    <property type="entry name" value="PANNEXIN"/>
    <property type="match status" value="1"/>
</dbReference>
<dbReference type="GO" id="GO:0007602">
    <property type="term" value="P:phototransduction"/>
    <property type="evidence" value="ECO:0007669"/>
    <property type="project" value="TreeGrafter"/>
</dbReference>
<evidence type="ECO:0000313" key="10">
    <source>
        <dbReference type="EMBL" id="AAO45831.1"/>
    </source>
</evidence>
<dbReference type="PANTHER" id="PTHR11893">
    <property type="entry name" value="INNEXIN"/>
    <property type="match status" value="1"/>
</dbReference>
<evidence type="ECO:0000256" key="7">
    <source>
        <dbReference type="ARBA" id="ARBA00023136"/>
    </source>
</evidence>
<dbReference type="Pfam" id="PF00876">
    <property type="entry name" value="Innexin"/>
    <property type="match status" value="1"/>
</dbReference>
<evidence type="ECO:0000256" key="1">
    <source>
        <dbReference type="ARBA" id="ARBA00004651"/>
    </source>
</evidence>
<proteinExistence type="predicted"/>
<evidence type="ECO:0000256" key="8">
    <source>
        <dbReference type="ARBA" id="ARBA00023303"/>
    </source>
</evidence>
<dbReference type="OrthoDB" id="30252at10239"/>
<sequence length="365" mass="42562">MFNILSSLRGLLKVHSISIDNDFFRLHYKLTAVILLAFSMVVTSVQFFRDPMDCYFPDFPHGSLNTYCYVHSTFLTKHQSIRQVLSRRLPLPGGISTDAEEDELKFYDYYEWIFLSLTLQAILFYIPHYIWKAWEGGRIKMLAEELAPPVLTKDRIENNIGPLVDYFCTTLHSHNIYFYKYFTCELLNLVNVVGQIAFMNAFLGEDFSLYGIDVMMFNQSLNKSKGNPVELLFPTMTKCLYRQYSPTGTPETRDGICVLPQNSINGKIYVVLWFWFRILAVISAIMVVYRLVTLVSSSIRFYRFRSISSMSRAKDITTVFNHLKIGDWFLLHMLHRNMNFLAYKELISRLAQHFEPSIMESDADV</sequence>
<feature type="transmembrane region" description="Helical" evidence="9">
    <location>
        <begin position="268"/>
        <end position="292"/>
    </location>
</feature>
<keyword evidence="2" id="KW-0813">Transport</keyword>
<organismHost>
    <name type="scientific">Campoletis sonorensis</name>
    <dbReference type="NCBI Taxonomy" id="7416"/>
</organismHost>
<comment type="subcellular location">
    <subcellularLocation>
        <location evidence="1">Cell membrane</location>
        <topology evidence="1">Multi-pass membrane protein</topology>
    </subcellularLocation>
</comment>
<accession>Q772M2</accession>
<name>Q772M2_CSIV</name>
<feature type="transmembrane region" description="Helical" evidence="9">
    <location>
        <begin position="30"/>
        <end position="48"/>
    </location>
</feature>
<dbReference type="GO" id="GO:0034220">
    <property type="term" value="P:monoatomic ion transmembrane transport"/>
    <property type="evidence" value="ECO:0007669"/>
    <property type="project" value="UniProtKB-KW"/>
</dbReference>
<dbReference type="EMBL" id="AY197488">
    <property type="protein sequence ID" value="AAO45831.1"/>
    <property type="molecule type" value="Genomic_DNA"/>
</dbReference>
<dbReference type="KEGG" id="vg:5075635"/>
<dbReference type="InterPro" id="IPR000990">
    <property type="entry name" value="Innexin"/>
</dbReference>
<keyword evidence="3" id="KW-1003">Cell membrane</keyword>
<evidence type="ECO:0000256" key="6">
    <source>
        <dbReference type="ARBA" id="ARBA00023065"/>
    </source>
</evidence>
<dbReference type="RefSeq" id="YP_589075.1">
    <property type="nucleotide sequence ID" value="NC_007985.1"/>
</dbReference>
<evidence type="ECO:0000256" key="4">
    <source>
        <dbReference type="ARBA" id="ARBA00022692"/>
    </source>
</evidence>
<keyword evidence="5 9" id="KW-1133">Transmembrane helix</keyword>
<dbReference type="GO" id="GO:0005886">
    <property type="term" value="C:plasma membrane"/>
    <property type="evidence" value="ECO:0007669"/>
    <property type="project" value="UniProtKB-SubCell"/>
</dbReference>
<organism evidence="10">
    <name type="scientific">Campoletis sonorensis ichnovirus</name>
    <name type="common">CsIV</name>
    <dbReference type="NCBI Taxonomy" id="10484"/>
    <lineage>
        <taxon>Viruses</taxon>
        <taxon>Viruses incertae sedis</taxon>
        <taxon>Polydnaviriformidae</taxon>
        <taxon>Ichnoviriform</taxon>
    </lineage>
</organism>
<feature type="transmembrane region" description="Helical" evidence="9">
    <location>
        <begin position="112"/>
        <end position="131"/>
    </location>
</feature>
<protein>
    <submittedName>
        <fullName evidence="10">Innexin Vnx-q2</fullName>
    </submittedName>
</protein>
<reference evidence="10" key="1">
    <citation type="submission" date="2002-12" db="EMBL/GenBank/DDBJ databases">
        <title>Functional gap junction homologs are encoded by an immunosuppressive virus family.</title>
        <authorList>
            <person name="Turnbull M.W."/>
            <person name="Volkoff A.-N."/>
            <person name="Holcroft C."/>
            <person name="Phelan P."/>
            <person name="Webb B.A."/>
        </authorList>
    </citation>
    <scope>NUCLEOTIDE SEQUENCE</scope>
</reference>
<evidence type="ECO:0000256" key="2">
    <source>
        <dbReference type="ARBA" id="ARBA00022448"/>
    </source>
</evidence>
<dbReference type="PANTHER" id="PTHR11893:SF41">
    <property type="entry name" value="INNEXIN INX2"/>
    <property type="match status" value="1"/>
</dbReference>
<evidence type="ECO:0000256" key="9">
    <source>
        <dbReference type="SAM" id="Phobius"/>
    </source>
</evidence>
<dbReference type="GeneID" id="5075635"/>